<dbReference type="InterPro" id="IPR010147">
    <property type="entry name" value="CRISPR-assoc_prot_CasD"/>
</dbReference>
<dbReference type="AlphaFoldDB" id="A0A2Z4FGY4"/>
<dbReference type="GO" id="GO:0003723">
    <property type="term" value="F:RNA binding"/>
    <property type="evidence" value="ECO:0007669"/>
    <property type="project" value="InterPro"/>
</dbReference>
<dbReference type="NCBIfam" id="TIGR01868">
    <property type="entry name" value="casD_Cas5e"/>
    <property type="match status" value="1"/>
</dbReference>
<accession>A0A2Z4FGY4</accession>
<dbReference type="KEGG" id="bsed:DN745_02410"/>
<dbReference type="OrthoDB" id="5704083at2"/>
<dbReference type="Gene3D" id="3.30.70.2660">
    <property type="match status" value="1"/>
</dbReference>
<evidence type="ECO:0000313" key="1">
    <source>
        <dbReference type="EMBL" id="AWV88252.1"/>
    </source>
</evidence>
<dbReference type="CDD" id="cd09756">
    <property type="entry name" value="Cas5_I-E"/>
    <property type="match status" value="1"/>
</dbReference>
<dbReference type="InterPro" id="IPR021124">
    <property type="entry name" value="CRISPR-assoc_prot_Cas5"/>
</dbReference>
<protein>
    <submittedName>
        <fullName evidence="1">Type I-E CRISPR-associated protein Cas5/CasD</fullName>
    </submittedName>
</protein>
<dbReference type="EMBL" id="CP030032">
    <property type="protein sequence ID" value="AWV88252.1"/>
    <property type="molecule type" value="Genomic_DNA"/>
</dbReference>
<dbReference type="Pfam" id="PF09704">
    <property type="entry name" value="Cas_Cas5d"/>
    <property type="match status" value="1"/>
</dbReference>
<proteinExistence type="predicted"/>
<sequence length="243" mass="27065">MDILLMRLQAPLLSFGAPIIDRHGVIQAYPAQSMICGLLANALGYHHRDAELLQRLQERIVYASRQDRKGERVRDYQTVAMGQDFMLDERAWTTRGQLEERGGGNKTGTHIRLRDYWADAAHTVAVTLTPADEAPTIEALAEALQRPARPLFIGRKTCAPSEPIYLGRTQAESLLDALKAAPLARGVSTPARCEAWWPSSASADEAPGIFRQPVTDQRDWANQIHVGQRWVARGHLMIGHSKE</sequence>
<keyword evidence="2" id="KW-1185">Reference proteome</keyword>
<gene>
    <name evidence="1" type="primary">cas5e</name>
    <name evidence="1" type="ORF">DN745_02410</name>
</gene>
<name>A0A2Z4FGY4_9DELT</name>
<reference evidence="1 2" key="1">
    <citation type="submission" date="2018-06" db="EMBL/GenBank/DDBJ databases">
        <title>Lujinxingia sediminis gen. nov. sp. nov., a new facultative anaerobic member of the class Deltaproteobacteria, and proposal of Lujinxingaceae fam. nov.</title>
        <authorList>
            <person name="Guo L.-Y."/>
            <person name="Li C.-M."/>
            <person name="Wang S."/>
            <person name="Du Z.-J."/>
        </authorList>
    </citation>
    <scope>NUCLEOTIDE SEQUENCE [LARGE SCALE GENOMIC DNA]</scope>
    <source>
        <strain evidence="1 2">FA350</strain>
    </source>
</reference>
<dbReference type="GO" id="GO:0051607">
    <property type="term" value="P:defense response to virus"/>
    <property type="evidence" value="ECO:0007669"/>
    <property type="project" value="InterPro"/>
</dbReference>
<dbReference type="Proteomes" id="UP000249799">
    <property type="component" value="Chromosome"/>
</dbReference>
<dbReference type="GO" id="GO:0043571">
    <property type="term" value="P:maintenance of CRISPR repeat elements"/>
    <property type="evidence" value="ECO:0007669"/>
    <property type="project" value="InterPro"/>
</dbReference>
<evidence type="ECO:0000313" key="2">
    <source>
        <dbReference type="Proteomes" id="UP000249799"/>
    </source>
</evidence>
<organism evidence="1 2">
    <name type="scientific">Bradymonas sediminis</name>
    <dbReference type="NCBI Taxonomy" id="1548548"/>
    <lineage>
        <taxon>Bacteria</taxon>
        <taxon>Deltaproteobacteria</taxon>
        <taxon>Bradymonadales</taxon>
        <taxon>Bradymonadaceae</taxon>
        <taxon>Bradymonas</taxon>
    </lineage>
</organism>
<dbReference type="RefSeq" id="WP_111331840.1">
    <property type="nucleotide sequence ID" value="NZ_CP030032.1"/>
</dbReference>